<name>A0A225VCF0_9STRA</name>
<comment type="caution">
    <text evidence="2">The sequence shown here is derived from an EMBL/GenBank/DDBJ whole genome shotgun (WGS) entry which is preliminary data.</text>
</comment>
<accession>A0A225VCF0</accession>
<reference evidence="3" key="1">
    <citation type="submission" date="2017-03" db="EMBL/GenBank/DDBJ databases">
        <title>Phytopthora megakarya and P. palmivora, two closely related causual agents of cacao black pod achieved similar genome size and gene model numbers by different mechanisms.</title>
        <authorList>
            <person name="Ali S."/>
            <person name="Shao J."/>
            <person name="Larry D.J."/>
            <person name="Kronmiller B."/>
            <person name="Shen D."/>
            <person name="Strem M.D."/>
            <person name="Melnick R.L."/>
            <person name="Guiltinan M.J."/>
            <person name="Tyler B.M."/>
            <person name="Meinhardt L.W."/>
            <person name="Bailey B.A."/>
        </authorList>
    </citation>
    <scope>NUCLEOTIDE SEQUENCE [LARGE SCALE GENOMIC DNA]</scope>
    <source>
        <strain evidence="3">zdho120</strain>
    </source>
</reference>
<evidence type="ECO:0000256" key="1">
    <source>
        <dbReference type="SAM" id="MobiDB-lite"/>
    </source>
</evidence>
<sequence length="453" mass="51919">MEEMDPTPRFEIAQHRPLGKITPFRGRLDESENSMQWLRGFVYEMKGTHTSQRMVHGLPTEFQGWCRTLAQSSVSKDEAHLDATFISYYCSQFSQPASTRYYRAKRSEKKQIRDYLNRLNGYARSANIKFERSGREAKEHVKHFLETCGDRDLERQLTPMQLRDMRISDIQKVEKRVSNRSSSQSLSRCDDKRHTGSNSCFIGNTQRVLNEYSNDYSNDDPIDFYKGDEADQDAYDSDCGSRDEMQGEDTYSDQDERLVAAANDNERRSAANGHSRGGVTSVHKTTDNSQVDLVKVDFDLRFNMVRGSMITVVDAFSRYQVMVHALHVVDRIIPRTCRLYQQVHDFDKCEALDELTKILGTNVDKKNISPELKLVFGCPPTETGLVPTGQPQSADLVIDGKCLYAFPGKWEWPEDNNNNDENEKNVEFNGECGVCLDGSTLHEIKEDTTKTKW</sequence>
<feature type="region of interest" description="Disordered" evidence="1">
    <location>
        <begin position="233"/>
        <end position="254"/>
    </location>
</feature>
<evidence type="ECO:0008006" key="4">
    <source>
        <dbReference type="Google" id="ProtNLM"/>
    </source>
</evidence>
<feature type="region of interest" description="Disordered" evidence="1">
    <location>
        <begin position="174"/>
        <end position="193"/>
    </location>
</feature>
<dbReference type="Proteomes" id="UP000198211">
    <property type="component" value="Unassembled WGS sequence"/>
</dbReference>
<dbReference type="EMBL" id="NBNE01005749">
    <property type="protein sequence ID" value="OWZ03063.1"/>
    <property type="molecule type" value="Genomic_DNA"/>
</dbReference>
<proteinExistence type="predicted"/>
<evidence type="ECO:0000313" key="2">
    <source>
        <dbReference type="EMBL" id="OWZ03063.1"/>
    </source>
</evidence>
<organism evidence="2 3">
    <name type="scientific">Phytophthora megakarya</name>
    <dbReference type="NCBI Taxonomy" id="4795"/>
    <lineage>
        <taxon>Eukaryota</taxon>
        <taxon>Sar</taxon>
        <taxon>Stramenopiles</taxon>
        <taxon>Oomycota</taxon>
        <taxon>Peronosporomycetes</taxon>
        <taxon>Peronosporales</taxon>
        <taxon>Peronosporaceae</taxon>
        <taxon>Phytophthora</taxon>
    </lineage>
</organism>
<protein>
    <recommendedName>
        <fullName evidence="4">Retrotransposon gag domain-containing protein</fullName>
    </recommendedName>
</protein>
<evidence type="ECO:0000313" key="3">
    <source>
        <dbReference type="Proteomes" id="UP000198211"/>
    </source>
</evidence>
<feature type="region of interest" description="Disordered" evidence="1">
    <location>
        <begin position="265"/>
        <end position="284"/>
    </location>
</feature>
<keyword evidence="3" id="KW-1185">Reference proteome</keyword>
<gene>
    <name evidence="2" type="ORF">PHMEG_00025270</name>
</gene>
<dbReference type="AlphaFoldDB" id="A0A225VCF0"/>